<dbReference type="InterPro" id="IPR000898">
    <property type="entry name" value="Indolamine_dOase"/>
</dbReference>
<dbReference type="GO" id="GO:0034354">
    <property type="term" value="P:'de novo' NAD+ biosynthetic process from L-tryptophan"/>
    <property type="evidence" value="ECO:0007669"/>
    <property type="project" value="TreeGrafter"/>
</dbReference>
<reference evidence="5 6" key="1">
    <citation type="journal article" date="2019" name="Nat. Ecol. Evol.">
        <title>Megaphylogeny resolves global patterns of mushroom evolution.</title>
        <authorList>
            <person name="Varga T."/>
            <person name="Krizsan K."/>
            <person name="Foldi C."/>
            <person name="Dima B."/>
            <person name="Sanchez-Garcia M."/>
            <person name="Sanchez-Ramirez S."/>
            <person name="Szollosi G.J."/>
            <person name="Szarkandi J.G."/>
            <person name="Papp V."/>
            <person name="Albert L."/>
            <person name="Andreopoulos W."/>
            <person name="Angelini C."/>
            <person name="Antonin V."/>
            <person name="Barry K.W."/>
            <person name="Bougher N.L."/>
            <person name="Buchanan P."/>
            <person name="Buyck B."/>
            <person name="Bense V."/>
            <person name="Catcheside P."/>
            <person name="Chovatia M."/>
            <person name="Cooper J."/>
            <person name="Damon W."/>
            <person name="Desjardin D."/>
            <person name="Finy P."/>
            <person name="Geml J."/>
            <person name="Haridas S."/>
            <person name="Hughes K."/>
            <person name="Justo A."/>
            <person name="Karasinski D."/>
            <person name="Kautmanova I."/>
            <person name="Kiss B."/>
            <person name="Kocsube S."/>
            <person name="Kotiranta H."/>
            <person name="LaButti K.M."/>
            <person name="Lechner B.E."/>
            <person name="Liimatainen K."/>
            <person name="Lipzen A."/>
            <person name="Lukacs Z."/>
            <person name="Mihaltcheva S."/>
            <person name="Morgado L.N."/>
            <person name="Niskanen T."/>
            <person name="Noordeloos M.E."/>
            <person name="Ohm R.A."/>
            <person name="Ortiz-Santana B."/>
            <person name="Ovrebo C."/>
            <person name="Racz N."/>
            <person name="Riley R."/>
            <person name="Savchenko A."/>
            <person name="Shiryaev A."/>
            <person name="Soop K."/>
            <person name="Spirin V."/>
            <person name="Szebenyi C."/>
            <person name="Tomsovsky M."/>
            <person name="Tulloss R.E."/>
            <person name="Uehling J."/>
            <person name="Grigoriev I.V."/>
            <person name="Vagvolgyi C."/>
            <person name="Papp T."/>
            <person name="Martin F.M."/>
            <person name="Miettinen O."/>
            <person name="Hibbett D.S."/>
            <person name="Nagy L.G."/>
        </authorList>
    </citation>
    <scope>NUCLEOTIDE SEQUENCE [LARGE SCALE GENOMIC DNA]</scope>
    <source>
        <strain evidence="5 6">OMC1185</strain>
    </source>
</reference>
<dbReference type="STRING" id="5364.A0A5C3N315"/>
<dbReference type="GO" id="GO:0005737">
    <property type="term" value="C:cytoplasm"/>
    <property type="evidence" value="ECO:0007669"/>
    <property type="project" value="TreeGrafter"/>
</dbReference>
<name>A0A5C3N315_9AGAM</name>
<dbReference type="OrthoDB" id="540174at2759"/>
<keyword evidence="3 4" id="KW-0408">Iron</keyword>
<dbReference type="Gene3D" id="1.20.58.480">
    <property type="match status" value="1"/>
</dbReference>
<dbReference type="GO" id="GO:0033754">
    <property type="term" value="F:indoleamine 2,3-dioxygenase activity"/>
    <property type="evidence" value="ECO:0007669"/>
    <property type="project" value="TreeGrafter"/>
</dbReference>
<dbReference type="Pfam" id="PF01231">
    <property type="entry name" value="IDO"/>
    <property type="match status" value="1"/>
</dbReference>
<evidence type="ECO:0000313" key="6">
    <source>
        <dbReference type="Proteomes" id="UP000305948"/>
    </source>
</evidence>
<sequence>MQSLLLWFYKAAQYIVLFLLGIYARSRSPRGETWRIQWLPEKYDIDESNGFLPAAPLPKLPTEFERWEAALAGAQNDLSLGIDQSSEGQSRRSTGGRWRDHVKTWPILDTGSLDSDVRMLQRAHMVLAYLVHFFVHSQAQAAASECVLVPRSIAVPLTAVSRKLGIAPILTFADVVLWNWTVINNDLPLSADNIRHENLFSGKEDERSFYAKCAVIELQAAEALKIINRYCGLPNVDDPEVIVRTADELRKMAGIIKQLKMVLESMRQVVDPHTYYHEIRHWWKGSGSEGTESPVWVYEGVEDSEILDLSGPSAGQSPAMHAIDIFLNVDHKLTETRLPQPSASDQRAGGGFMERMRRYMQRPHREYLDELTSVPFHRRVRQVAKRHPEQLRGAYNEAVAALKSFRDAHIRVACLYIITMSDQAPTSGATTKSCHGPARGTGGMEVSTLLKASRNATSRAILP</sequence>
<accession>A0A5C3N315</accession>
<evidence type="ECO:0000256" key="1">
    <source>
        <dbReference type="ARBA" id="ARBA00007119"/>
    </source>
</evidence>
<dbReference type="InterPro" id="IPR037217">
    <property type="entry name" value="Trp/Indoleamine_2_3_dOase-like"/>
</dbReference>
<keyword evidence="4" id="KW-0349">Heme</keyword>
<keyword evidence="2 4" id="KW-0479">Metal-binding</keyword>
<proteinExistence type="inferred from homology"/>
<keyword evidence="5" id="KW-0223">Dioxygenase</keyword>
<protein>
    <submittedName>
        <fullName evidence="5">Indoleamine 2,3-dioxygenase</fullName>
    </submittedName>
</protein>
<keyword evidence="5" id="KW-0560">Oxidoreductase</keyword>
<dbReference type="GO" id="GO:0020037">
    <property type="term" value="F:heme binding"/>
    <property type="evidence" value="ECO:0007669"/>
    <property type="project" value="InterPro"/>
</dbReference>
<evidence type="ECO:0000256" key="3">
    <source>
        <dbReference type="ARBA" id="ARBA00023004"/>
    </source>
</evidence>
<gene>
    <name evidence="5" type="ORF">OE88DRAFT_1735330</name>
</gene>
<organism evidence="5 6">
    <name type="scientific">Heliocybe sulcata</name>
    <dbReference type="NCBI Taxonomy" id="5364"/>
    <lineage>
        <taxon>Eukaryota</taxon>
        <taxon>Fungi</taxon>
        <taxon>Dikarya</taxon>
        <taxon>Basidiomycota</taxon>
        <taxon>Agaricomycotina</taxon>
        <taxon>Agaricomycetes</taxon>
        <taxon>Gloeophyllales</taxon>
        <taxon>Gloeophyllaceae</taxon>
        <taxon>Heliocybe</taxon>
    </lineage>
</organism>
<evidence type="ECO:0000313" key="5">
    <source>
        <dbReference type="EMBL" id="TFK51425.1"/>
    </source>
</evidence>
<dbReference type="PANTHER" id="PTHR28657:SF5">
    <property type="entry name" value="INDOLEAMINE 2,3-DIOXYGENASE"/>
    <property type="match status" value="1"/>
</dbReference>
<feature type="binding site" description="proximal binding residue" evidence="4">
    <location>
        <position position="409"/>
    </location>
    <ligand>
        <name>heme b</name>
        <dbReference type="ChEBI" id="CHEBI:60344"/>
    </ligand>
    <ligandPart>
        <name>Fe</name>
        <dbReference type="ChEBI" id="CHEBI:18248"/>
    </ligandPart>
</feature>
<dbReference type="Proteomes" id="UP000305948">
    <property type="component" value="Unassembled WGS sequence"/>
</dbReference>
<dbReference type="SUPFAM" id="SSF140959">
    <property type="entry name" value="Indolic compounds 2,3-dioxygenase-like"/>
    <property type="match status" value="1"/>
</dbReference>
<evidence type="ECO:0000256" key="2">
    <source>
        <dbReference type="ARBA" id="ARBA00022723"/>
    </source>
</evidence>
<dbReference type="GO" id="GO:0046872">
    <property type="term" value="F:metal ion binding"/>
    <property type="evidence" value="ECO:0007669"/>
    <property type="project" value="UniProtKB-KW"/>
</dbReference>
<keyword evidence="6" id="KW-1185">Reference proteome</keyword>
<comment type="similarity">
    <text evidence="1">Belongs to the indoleamine 2,3-dioxygenase family.</text>
</comment>
<evidence type="ECO:0000256" key="4">
    <source>
        <dbReference type="PIRSR" id="PIRSR600898-1"/>
    </source>
</evidence>
<dbReference type="GO" id="GO:0019441">
    <property type="term" value="P:L-tryptophan catabolic process to kynurenine"/>
    <property type="evidence" value="ECO:0007669"/>
    <property type="project" value="InterPro"/>
</dbReference>
<dbReference type="EMBL" id="ML213511">
    <property type="protein sequence ID" value="TFK51425.1"/>
    <property type="molecule type" value="Genomic_DNA"/>
</dbReference>
<dbReference type="AlphaFoldDB" id="A0A5C3N315"/>
<dbReference type="PANTHER" id="PTHR28657">
    <property type="entry name" value="INDOLEAMINE 2,3-DIOXYGENASE"/>
    <property type="match status" value="1"/>
</dbReference>